<proteinExistence type="predicted"/>
<dbReference type="Gene3D" id="3.10.620.30">
    <property type="match status" value="1"/>
</dbReference>
<dbReference type="InterPro" id="IPR010319">
    <property type="entry name" value="Transglutaminase-like_Cys_pept"/>
</dbReference>
<accession>A0A0Q9YP31</accession>
<reference evidence="3" key="3">
    <citation type="submission" date="2021-06" db="EMBL/GenBank/DDBJ databases">
        <title>Genomic Description and Analysis of Intracellular Bacteria, Candidatus Berkiella cookevillensis and Candidatus Berkiella aquae.</title>
        <authorList>
            <person name="Kidane D.T."/>
            <person name="Mehari Y.T."/>
            <person name="Rice F.C."/>
            <person name="Arivett B.A."/>
            <person name="Farone A.L."/>
            <person name="Berk S.G."/>
            <person name="Farone M.B."/>
        </authorList>
    </citation>
    <scope>NUCLEOTIDE SEQUENCE</scope>
    <source>
        <strain evidence="3">CC99</strain>
    </source>
</reference>
<dbReference type="Proteomes" id="UP000051494">
    <property type="component" value="Unassembled WGS sequence"/>
</dbReference>
<evidence type="ECO:0000313" key="3">
    <source>
        <dbReference type="EMBL" id="MCS5708075.1"/>
    </source>
</evidence>
<feature type="transmembrane region" description="Helical" evidence="1">
    <location>
        <begin position="12"/>
        <end position="31"/>
    </location>
</feature>
<keyword evidence="1" id="KW-0472">Membrane</keyword>
<dbReference type="PANTHER" id="PTHR39327">
    <property type="match status" value="1"/>
</dbReference>
<evidence type="ECO:0000313" key="4">
    <source>
        <dbReference type="Proteomes" id="UP000051494"/>
    </source>
</evidence>
<evidence type="ECO:0000256" key="1">
    <source>
        <dbReference type="SAM" id="Phobius"/>
    </source>
</evidence>
<dbReference type="PANTHER" id="PTHR39327:SF1">
    <property type="entry name" value="BLR5470 PROTEIN"/>
    <property type="match status" value="1"/>
</dbReference>
<reference evidence="2" key="1">
    <citation type="submission" date="2015-09" db="EMBL/GenBank/DDBJ databases">
        <title>Draft Genome Sequences of Two Novel Amoeba-resistant Intranuclear Bacteria, Candidatus Berkiella cookevillensis and Candidatus Berkiella aquae.</title>
        <authorList>
            <person name="Mehari Y.T."/>
            <person name="Arivett B.A."/>
            <person name="Farone A.L."/>
            <person name="Gunderson J.H."/>
            <person name="Farone M.B."/>
        </authorList>
    </citation>
    <scope>NUCLEOTIDE SEQUENCE [LARGE SCALE GENOMIC DNA]</scope>
    <source>
        <strain evidence="2">CC99</strain>
    </source>
</reference>
<keyword evidence="4" id="KW-1185">Reference proteome</keyword>
<dbReference type="STRING" id="437022.CC99x_01521"/>
<dbReference type="EMBL" id="LKHV02000001">
    <property type="protein sequence ID" value="MCS5708075.1"/>
    <property type="molecule type" value="Genomic_DNA"/>
</dbReference>
<evidence type="ECO:0000313" key="2">
    <source>
        <dbReference type="EMBL" id="KRG18311.1"/>
    </source>
</evidence>
<name>A0A0Q9YP31_9GAMM</name>
<reference evidence="3" key="2">
    <citation type="journal article" date="2016" name="Genome Announc.">
        <title>Draft Genome Sequences of Two Novel Amoeba-Resistant Intranuclear Bacteria, 'Candidatus Berkiella cookevillensis' and 'Candidatus Berkiella aquae'.</title>
        <authorList>
            <person name="Mehari Y.T."/>
            <person name="Arivett B.A."/>
            <person name="Farone A.L."/>
            <person name="Gunderson J.H."/>
            <person name="Farone M.B."/>
        </authorList>
    </citation>
    <scope>NUCLEOTIDE SEQUENCE</scope>
    <source>
        <strain evidence="3">CC99</strain>
    </source>
</reference>
<gene>
    <name evidence="3" type="ORF">CC99x_004065</name>
    <name evidence="2" type="ORF">CC99x_01521</name>
</gene>
<organism evidence="2">
    <name type="scientific">Candidatus Berkiella cookevillensis</name>
    <dbReference type="NCBI Taxonomy" id="437022"/>
    <lineage>
        <taxon>Bacteria</taxon>
        <taxon>Pseudomonadati</taxon>
        <taxon>Pseudomonadota</taxon>
        <taxon>Gammaproteobacteria</taxon>
        <taxon>Candidatus Berkiellales</taxon>
        <taxon>Candidatus Berkiellaceae</taxon>
        <taxon>Candidatus Berkiella</taxon>
    </lineage>
</organism>
<dbReference type="AlphaFoldDB" id="A0A0Q9YP31"/>
<sequence>MLNAKHKNKIYLFFFTFFILPISFLFLVSAIEFSESLLNNIEKKYGDYAKKRVISWEKLMKENQNVSEAEKLEKVNKFFNLLEYLSDKAHWNVEDYWATPLEFLVSGAGDCEDFSIAKYFTLRELGVDDEKLLITYVKYTEYGGYEQAHMVLTYYETPTSIPLVLDNIKKEILSADKRSDLRPIYSFNGSGLWRSKELSKGKKLGTADDVNMWADMQERMKSGKIGNFNPL</sequence>
<dbReference type="Pfam" id="PF06035">
    <property type="entry name" value="Peptidase_C93"/>
    <property type="match status" value="1"/>
</dbReference>
<protein>
    <submittedName>
        <fullName evidence="3">Transglutaminase-like cysteine peptidase</fullName>
    </submittedName>
</protein>
<dbReference type="RefSeq" id="WP_200953460.1">
    <property type="nucleotide sequence ID" value="NZ_LKHV02000001.1"/>
</dbReference>
<comment type="caution">
    <text evidence="2">The sequence shown here is derived from an EMBL/GenBank/DDBJ whole genome shotgun (WGS) entry which is preliminary data.</text>
</comment>
<keyword evidence="1" id="KW-1133">Transmembrane helix</keyword>
<dbReference type="EMBL" id="LKHV01000007">
    <property type="protein sequence ID" value="KRG18311.1"/>
    <property type="molecule type" value="Genomic_DNA"/>
</dbReference>
<keyword evidence="1" id="KW-0812">Transmembrane</keyword>
<dbReference type="PATRIC" id="fig|1590042.3.peg.1546"/>